<accession>A0ABM3MND8</accession>
<dbReference type="InterPro" id="IPR036397">
    <property type="entry name" value="RNaseH_sf"/>
</dbReference>
<feature type="compositionally biased region" description="Polar residues" evidence="1">
    <location>
        <begin position="157"/>
        <end position="167"/>
    </location>
</feature>
<dbReference type="SUPFAM" id="SSF53098">
    <property type="entry name" value="Ribonuclease H-like"/>
    <property type="match status" value="1"/>
</dbReference>
<feature type="region of interest" description="Disordered" evidence="1">
    <location>
        <begin position="157"/>
        <end position="177"/>
    </location>
</feature>
<dbReference type="Gene3D" id="3.30.420.10">
    <property type="entry name" value="Ribonuclease H-like superfamily/Ribonuclease H"/>
    <property type="match status" value="1"/>
</dbReference>
<gene>
    <name evidence="4" type="primary">LOC113511656</name>
</gene>
<keyword evidence="3" id="KW-1185">Reference proteome</keyword>
<organism evidence="3 4">
    <name type="scientific">Galleria mellonella</name>
    <name type="common">Greater wax moth</name>
    <dbReference type="NCBI Taxonomy" id="7137"/>
    <lineage>
        <taxon>Eukaryota</taxon>
        <taxon>Metazoa</taxon>
        <taxon>Ecdysozoa</taxon>
        <taxon>Arthropoda</taxon>
        <taxon>Hexapoda</taxon>
        <taxon>Insecta</taxon>
        <taxon>Pterygota</taxon>
        <taxon>Neoptera</taxon>
        <taxon>Endopterygota</taxon>
        <taxon>Lepidoptera</taxon>
        <taxon>Glossata</taxon>
        <taxon>Ditrysia</taxon>
        <taxon>Pyraloidea</taxon>
        <taxon>Pyralidae</taxon>
        <taxon>Galleriinae</taxon>
        <taxon>Galleria</taxon>
    </lineage>
</organism>
<dbReference type="GeneID" id="113511656"/>
<dbReference type="Proteomes" id="UP001652740">
    <property type="component" value="Unplaced"/>
</dbReference>
<dbReference type="InterPro" id="IPR012337">
    <property type="entry name" value="RNaseH-like_sf"/>
</dbReference>
<name>A0ABM3MND8_GALME</name>
<dbReference type="RefSeq" id="XP_052752856.1">
    <property type="nucleotide sequence ID" value="XM_052896896.1"/>
</dbReference>
<evidence type="ECO:0000256" key="1">
    <source>
        <dbReference type="SAM" id="MobiDB-lite"/>
    </source>
</evidence>
<proteinExistence type="predicted"/>
<evidence type="ECO:0000313" key="4">
    <source>
        <dbReference type="RefSeq" id="XP_052752856.1"/>
    </source>
</evidence>
<dbReference type="InterPro" id="IPR001584">
    <property type="entry name" value="Integrase_cat-core"/>
</dbReference>
<feature type="domain" description="Integrase catalytic" evidence="2">
    <location>
        <begin position="190"/>
        <end position="351"/>
    </location>
</feature>
<reference evidence="4" key="1">
    <citation type="submission" date="2025-08" db="UniProtKB">
        <authorList>
            <consortium name="RefSeq"/>
        </authorList>
    </citation>
    <scope>IDENTIFICATION</scope>
    <source>
        <tissue evidence="4">Whole larvae</tissue>
    </source>
</reference>
<evidence type="ECO:0000313" key="3">
    <source>
        <dbReference type="Proteomes" id="UP001652740"/>
    </source>
</evidence>
<protein>
    <submittedName>
        <fullName evidence="4">KRAB-A domain-containing protein 2 isoform X1</fullName>
    </submittedName>
</protein>
<dbReference type="PROSITE" id="PS50994">
    <property type="entry name" value="INTEGRASE"/>
    <property type="match status" value="1"/>
</dbReference>
<evidence type="ECO:0000259" key="2">
    <source>
        <dbReference type="PROSITE" id="PS50994"/>
    </source>
</evidence>
<sequence length="423" mass="49238">MSTNNNHTNYEVDREEFHRRIYDVYQRKHSNTFLLTPERYAQMIEQMKYINTSGKKCPADYRRAKRFDVIETPRGERLFTTLKPGQKERLEFVTTNEMYDIIKEYHLKLNHGGRSRMMVALKKKYKNITTENVLVYLSMCIACKNKLVKRGKGSDNTFDNEAVTSSDNDQHNSESQDNIEIQNVSINDIIYSHPELYSRGQVDILDVTTDSSEEYKYMMVYREYISKFIHLKPLKRICMEEMVDMLLEIFLVFGAPNILQSKNGMSVVKPICRRISTLCPDMKIVAGKGVMPSEFFKGKSNEDILKKLNDWLSESQSSKWQQGLKFVQHTLNTTFNEIICKTPSEAIFGVNPRKGLASFTSKLLYDDLVTENDLKEVLDEKEDIEQPTPKRLKLEESLVLPKNFIKLEADLEKDIEDTETFGE</sequence>